<dbReference type="Proteomes" id="UP001158576">
    <property type="component" value="Chromosome PAR"/>
</dbReference>
<dbReference type="EMBL" id="OU015568">
    <property type="protein sequence ID" value="CAG5089549.1"/>
    <property type="molecule type" value="Genomic_DNA"/>
</dbReference>
<accession>A0ABN7RZA7</accession>
<feature type="compositionally biased region" description="Polar residues" evidence="1">
    <location>
        <begin position="69"/>
        <end position="88"/>
    </location>
</feature>
<sequence length="95" mass="10468">MKHTGTGELSPTFTTPLRGPSHLDKAKFNVTFAVWPCTFPPRRNQTSQVSVVTPWPEQLSIFFSVFTRPESSTSAPRASSKRSLSTAAKNKGNPF</sequence>
<feature type="region of interest" description="Disordered" evidence="1">
    <location>
        <begin position="68"/>
        <end position="95"/>
    </location>
</feature>
<evidence type="ECO:0000313" key="3">
    <source>
        <dbReference type="Proteomes" id="UP001158576"/>
    </source>
</evidence>
<proteinExistence type="predicted"/>
<keyword evidence="3" id="KW-1185">Reference proteome</keyword>
<protein>
    <submittedName>
        <fullName evidence="2">Oidioi.mRNA.OKI2018_I69.PAR.g12259.t1.cds</fullName>
    </submittedName>
</protein>
<evidence type="ECO:0000256" key="1">
    <source>
        <dbReference type="SAM" id="MobiDB-lite"/>
    </source>
</evidence>
<gene>
    <name evidence="2" type="ORF">OKIOD_LOCUS3817</name>
</gene>
<feature type="region of interest" description="Disordered" evidence="1">
    <location>
        <begin position="1"/>
        <end position="20"/>
    </location>
</feature>
<name>A0ABN7RZA7_OIKDI</name>
<organism evidence="2 3">
    <name type="scientific">Oikopleura dioica</name>
    <name type="common">Tunicate</name>
    <dbReference type="NCBI Taxonomy" id="34765"/>
    <lineage>
        <taxon>Eukaryota</taxon>
        <taxon>Metazoa</taxon>
        <taxon>Chordata</taxon>
        <taxon>Tunicata</taxon>
        <taxon>Appendicularia</taxon>
        <taxon>Copelata</taxon>
        <taxon>Oikopleuridae</taxon>
        <taxon>Oikopleura</taxon>
    </lineage>
</organism>
<reference evidence="2 3" key="1">
    <citation type="submission" date="2021-04" db="EMBL/GenBank/DDBJ databases">
        <authorList>
            <person name="Bliznina A."/>
        </authorList>
    </citation>
    <scope>NUCLEOTIDE SEQUENCE [LARGE SCALE GENOMIC DNA]</scope>
</reference>
<evidence type="ECO:0000313" key="2">
    <source>
        <dbReference type="EMBL" id="CAG5089549.1"/>
    </source>
</evidence>